<evidence type="ECO:0000256" key="1">
    <source>
        <dbReference type="SAM" id="MobiDB-lite"/>
    </source>
</evidence>
<protein>
    <submittedName>
        <fullName evidence="2">Uncharacterized protein</fullName>
    </submittedName>
</protein>
<feature type="compositionally biased region" description="Basic residues" evidence="1">
    <location>
        <begin position="188"/>
        <end position="198"/>
    </location>
</feature>
<accession>A0AAW0ZGW4</accession>
<keyword evidence="3" id="KW-1185">Reference proteome</keyword>
<organism evidence="2 3">
    <name type="scientific">Tetragonisca angustula</name>
    <dbReference type="NCBI Taxonomy" id="166442"/>
    <lineage>
        <taxon>Eukaryota</taxon>
        <taxon>Metazoa</taxon>
        <taxon>Ecdysozoa</taxon>
        <taxon>Arthropoda</taxon>
        <taxon>Hexapoda</taxon>
        <taxon>Insecta</taxon>
        <taxon>Pterygota</taxon>
        <taxon>Neoptera</taxon>
        <taxon>Endopterygota</taxon>
        <taxon>Hymenoptera</taxon>
        <taxon>Apocrita</taxon>
        <taxon>Aculeata</taxon>
        <taxon>Apoidea</taxon>
        <taxon>Anthophila</taxon>
        <taxon>Apidae</taxon>
        <taxon>Tetragonisca</taxon>
    </lineage>
</organism>
<dbReference type="EMBL" id="JAWNGG020000213">
    <property type="protein sequence ID" value="KAK9296453.1"/>
    <property type="molecule type" value="Genomic_DNA"/>
</dbReference>
<feature type="region of interest" description="Disordered" evidence="1">
    <location>
        <begin position="49"/>
        <end position="112"/>
    </location>
</feature>
<reference evidence="2 3" key="1">
    <citation type="submission" date="2024-05" db="EMBL/GenBank/DDBJ databases">
        <title>The nuclear and mitochondrial genome assemblies of Tetragonisca angustula (Apidae: Meliponini), a tiny yet remarkable pollinator in the Neotropics.</title>
        <authorList>
            <person name="Ferrari R."/>
            <person name="Ricardo P.C."/>
            <person name="Dias F.C."/>
            <person name="Araujo N.S."/>
            <person name="Soares D.O."/>
            <person name="Zhou Q.-S."/>
            <person name="Zhu C.-D."/>
            <person name="Coutinho L."/>
            <person name="Airas M.C."/>
            <person name="Batista T.M."/>
        </authorList>
    </citation>
    <scope>NUCLEOTIDE SEQUENCE [LARGE SCALE GENOMIC DNA]</scope>
    <source>
        <strain evidence="2">ASF017062</strain>
        <tissue evidence="2">Abdomen</tissue>
    </source>
</reference>
<feature type="region of interest" description="Disordered" evidence="1">
    <location>
        <begin position="171"/>
        <end position="213"/>
    </location>
</feature>
<proteinExistence type="predicted"/>
<evidence type="ECO:0000313" key="2">
    <source>
        <dbReference type="EMBL" id="KAK9296453.1"/>
    </source>
</evidence>
<sequence>MDDNVRNGLQAEQWLPMFEKGEKRASSLGSGAFRFIRTRSSIRRELKRQCNRGKNGDSTAVQEAGNGSSGGGLGKWLREHLGGGSKGSQDSGVPSKAISGAVVEGPGNEKPFGKTVYASQNLYCSLPRDHGRHAHNGGRKTGHGISAKIQGHDRQRYAGASHHEKITFSDLGTLTRGGPIYGSEGKTLKKRNRDRRRHSLNEIHEQGRQRRKR</sequence>
<name>A0AAW0ZGW4_9HYME</name>
<comment type="caution">
    <text evidence="2">The sequence shown here is derived from an EMBL/GenBank/DDBJ whole genome shotgun (WGS) entry which is preliminary data.</text>
</comment>
<gene>
    <name evidence="2" type="ORF">QLX08_009551</name>
</gene>
<evidence type="ECO:0000313" key="3">
    <source>
        <dbReference type="Proteomes" id="UP001432146"/>
    </source>
</evidence>
<feature type="compositionally biased region" description="Basic and acidic residues" evidence="1">
    <location>
        <begin position="199"/>
        <end position="213"/>
    </location>
</feature>
<dbReference type="AlphaFoldDB" id="A0AAW0ZGW4"/>
<dbReference type="Proteomes" id="UP001432146">
    <property type="component" value="Unassembled WGS sequence"/>
</dbReference>